<dbReference type="InterPro" id="IPR050832">
    <property type="entry name" value="Bact_Acetyltransf"/>
</dbReference>
<dbReference type="EMBL" id="JAJFZV010000013">
    <property type="protein sequence ID" value="MCC3298722.1"/>
    <property type="molecule type" value="Genomic_DNA"/>
</dbReference>
<keyword evidence="5" id="KW-1185">Reference proteome</keyword>
<accession>A0A9X1SDF2</accession>
<evidence type="ECO:0000313" key="4">
    <source>
        <dbReference type="EMBL" id="MCC3298722.1"/>
    </source>
</evidence>
<dbReference type="GO" id="GO:0016747">
    <property type="term" value="F:acyltransferase activity, transferring groups other than amino-acyl groups"/>
    <property type="evidence" value="ECO:0007669"/>
    <property type="project" value="InterPro"/>
</dbReference>
<protein>
    <submittedName>
        <fullName evidence="4">GNAT family N-acetyltransferase</fullName>
    </submittedName>
</protein>
<evidence type="ECO:0000313" key="5">
    <source>
        <dbReference type="Proteomes" id="UP001139158"/>
    </source>
</evidence>
<evidence type="ECO:0000256" key="1">
    <source>
        <dbReference type="ARBA" id="ARBA00022679"/>
    </source>
</evidence>
<evidence type="ECO:0000256" key="2">
    <source>
        <dbReference type="ARBA" id="ARBA00023315"/>
    </source>
</evidence>
<keyword evidence="2" id="KW-0012">Acyltransferase</keyword>
<dbReference type="PANTHER" id="PTHR43877:SF1">
    <property type="entry name" value="ACETYLTRANSFERASE"/>
    <property type="match status" value="1"/>
</dbReference>
<comment type="caution">
    <text evidence="4">The sequence shown here is derived from an EMBL/GenBank/DDBJ whole genome shotgun (WGS) entry which is preliminary data.</text>
</comment>
<dbReference type="InterPro" id="IPR016181">
    <property type="entry name" value="Acyl_CoA_acyltransferase"/>
</dbReference>
<feature type="domain" description="N-acetyltransferase" evidence="3">
    <location>
        <begin position="11"/>
        <end position="178"/>
    </location>
</feature>
<reference evidence="4" key="1">
    <citation type="submission" date="2021-10" db="EMBL/GenBank/DDBJ databases">
        <title>Novel species in genus Arthrobacter.</title>
        <authorList>
            <person name="Liu Y."/>
        </authorList>
    </citation>
    <scope>NUCLEOTIDE SEQUENCE</scope>
    <source>
        <strain evidence="4">Zg-Y453</strain>
    </source>
</reference>
<keyword evidence="1" id="KW-0808">Transferase</keyword>
<dbReference type="RefSeq" id="WP_227896584.1">
    <property type="nucleotide sequence ID" value="NZ_CP099466.1"/>
</dbReference>
<dbReference type="Gene3D" id="3.40.630.30">
    <property type="match status" value="1"/>
</dbReference>
<dbReference type="InterPro" id="IPR000182">
    <property type="entry name" value="GNAT_dom"/>
</dbReference>
<dbReference type="Proteomes" id="UP001139158">
    <property type="component" value="Unassembled WGS sequence"/>
</dbReference>
<sequence length="186" mass="20674">MDSPGMDTTDITIRQAVDQDSELLAELHVAAWRAAYRGIMSDEYLDGMDVARVADGWRRNLGTPDSGTTYLVAAVAGRPVGFAAFDPAPEDDAGTGELRAINVHPGWWNRGAGSALFTEAERGLAELGCSRAFLWVAKENRRARQFYDRHGWMNDGGVLEDTRFTPPVFEVRYSRDFPADWPHSRP</sequence>
<evidence type="ECO:0000259" key="3">
    <source>
        <dbReference type="PROSITE" id="PS51186"/>
    </source>
</evidence>
<dbReference type="PROSITE" id="PS51186">
    <property type="entry name" value="GNAT"/>
    <property type="match status" value="1"/>
</dbReference>
<name>A0A9X1SDF2_9MICC</name>
<dbReference type="CDD" id="cd04301">
    <property type="entry name" value="NAT_SF"/>
    <property type="match status" value="1"/>
</dbReference>
<organism evidence="4 5">
    <name type="scientific">Arthrobacter caoxuetaonis</name>
    <dbReference type="NCBI Taxonomy" id="2886935"/>
    <lineage>
        <taxon>Bacteria</taxon>
        <taxon>Bacillati</taxon>
        <taxon>Actinomycetota</taxon>
        <taxon>Actinomycetes</taxon>
        <taxon>Micrococcales</taxon>
        <taxon>Micrococcaceae</taxon>
        <taxon>Arthrobacter</taxon>
    </lineage>
</organism>
<dbReference type="AlphaFoldDB" id="A0A9X1SDF2"/>
<proteinExistence type="predicted"/>
<gene>
    <name evidence="4" type="ORF">LJ757_13050</name>
</gene>
<dbReference type="PANTHER" id="PTHR43877">
    <property type="entry name" value="AMINOALKYLPHOSPHONATE N-ACETYLTRANSFERASE-RELATED-RELATED"/>
    <property type="match status" value="1"/>
</dbReference>
<dbReference type="Pfam" id="PF00583">
    <property type="entry name" value="Acetyltransf_1"/>
    <property type="match status" value="1"/>
</dbReference>
<dbReference type="SUPFAM" id="SSF55729">
    <property type="entry name" value="Acyl-CoA N-acyltransferases (Nat)"/>
    <property type="match status" value="1"/>
</dbReference>